<keyword evidence="3" id="KW-0021">Allosteric enzyme</keyword>
<dbReference type="PANTHER" id="PTHR11573">
    <property type="entry name" value="RIBONUCLEOSIDE-DIPHOSPHATE REDUCTASE LARGE CHAIN"/>
    <property type="match status" value="1"/>
</dbReference>
<evidence type="ECO:0000259" key="11">
    <source>
        <dbReference type="PROSITE" id="PS00089"/>
    </source>
</evidence>
<evidence type="ECO:0000256" key="9">
    <source>
        <dbReference type="ARBA" id="ARBA00047754"/>
    </source>
</evidence>
<evidence type="ECO:0000256" key="2">
    <source>
        <dbReference type="ARBA" id="ARBA00012274"/>
    </source>
</evidence>
<keyword evidence="5" id="KW-0067">ATP-binding</keyword>
<dbReference type="PRINTS" id="PR01183">
    <property type="entry name" value="RIBORDTASEM1"/>
</dbReference>
<evidence type="ECO:0000256" key="8">
    <source>
        <dbReference type="ARBA" id="ARBA00023157"/>
    </source>
</evidence>
<dbReference type="CDD" id="cd01679">
    <property type="entry name" value="RNR_I"/>
    <property type="match status" value="1"/>
</dbReference>
<dbReference type="Pfam" id="PF02867">
    <property type="entry name" value="Ribonuc_red_lgC"/>
    <property type="match status" value="1"/>
</dbReference>
<dbReference type="SUPFAM" id="SSF51998">
    <property type="entry name" value="PFL-like glycyl radical enzymes"/>
    <property type="match status" value="1"/>
</dbReference>
<dbReference type="PANTHER" id="PTHR11573:SF30">
    <property type="entry name" value="RIBONUCLEOSIDE-DIPHOSPHATE REDUCTASE 2 SUBUNIT ALPHA"/>
    <property type="match status" value="1"/>
</dbReference>
<dbReference type="EC" id="1.17.4.1" evidence="2 10"/>
<dbReference type="Pfam" id="PF08343">
    <property type="entry name" value="RNR_N"/>
    <property type="match status" value="1"/>
</dbReference>
<dbReference type="Pfam" id="PF00317">
    <property type="entry name" value="Ribonuc_red_lgN"/>
    <property type="match status" value="1"/>
</dbReference>
<organism evidence="12 13">
    <name type="scientific">Microbacterium candidum</name>
    <dbReference type="NCBI Taxonomy" id="3041922"/>
    <lineage>
        <taxon>Bacteria</taxon>
        <taxon>Bacillati</taxon>
        <taxon>Actinomycetota</taxon>
        <taxon>Actinomycetes</taxon>
        <taxon>Micrococcales</taxon>
        <taxon>Microbacteriaceae</taxon>
        <taxon>Microbacterium</taxon>
    </lineage>
</organism>
<comment type="similarity">
    <text evidence="1 10">Belongs to the ribonucleoside diphosphate reductase large chain family.</text>
</comment>
<dbReference type="NCBIfam" id="TIGR02506">
    <property type="entry name" value="NrdE_NrdA"/>
    <property type="match status" value="1"/>
</dbReference>
<dbReference type="InterPro" id="IPR013346">
    <property type="entry name" value="NrdE_NrdA_C"/>
</dbReference>
<keyword evidence="8" id="KW-1015">Disulfide bond</keyword>
<keyword evidence="6 10" id="KW-0560">Oxidoreductase</keyword>
<accession>A0ABT7N1P2</accession>
<evidence type="ECO:0000256" key="6">
    <source>
        <dbReference type="ARBA" id="ARBA00023002"/>
    </source>
</evidence>
<dbReference type="Proteomes" id="UP001235064">
    <property type="component" value="Unassembled WGS sequence"/>
</dbReference>
<dbReference type="InterPro" id="IPR013554">
    <property type="entry name" value="RNR_N"/>
</dbReference>
<keyword evidence="7 10" id="KW-0215">Deoxyribonucleotide synthesis</keyword>
<dbReference type="EMBL" id="JASXSZ010000005">
    <property type="protein sequence ID" value="MDL9980624.1"/>
    <property type="molecule type" value="Genomic_DNA"/>
</dbReference>
<dbReference type="PROSITE" id="PS00089">
    <property type="entry name" value="RIBORED_LARGE"/>
    <property type="match status" value="1"/>
</dbReference>
<dbReference type="InterPro" id="IPR008926">
    <property type="entry name" value="RNR_R1-su_N"/>
</dbReference>
<dbReference type="Gene3D" id="3.20.70.20">
    <property type="match status" value="1"/>
</dbReference>
<proteinExistence type="inferred from homology"/>
<evidence type="ECO:0000256" key="10">
    <source>
        <dbReference type="RuleBase" id="RU003410"/>
    </source>
</evidence>
<comment type="catalytic activity">
    <reaction evidence="9 10">
        <text>a 2'-deoxyribonucleoside 5'-diphosphate + [thioredoxin]-disulfide + H2O = a ribonucleoside 5'-diphosphate + [thioredoxin]-dithiol</text>
        <dbReference type="Rhea" id="RHEA:23252"/>
        <dbReference type="Rhea" id="RHEA-COMP:10698"/>
        <dbReference type="Rhea" id="RHEA-COMP:10700"/>
        <dbReference type="ChEBI" id="CHEBI:15377"/>
        <dbReference type="ChEBI" id="CHEBI:29950"/>
        <dbReference type="ChEBI" id="CHEBI:50058"/>
        <dbReference type="ChEBI" id="CHEBI:57930"/>
        <dbReference type="ChEBI" id="CHEBI:73316"/>
        <dbReference type="EC" id="1.17.4.1"/>
    </reaction>
</comment>
<dbReference type="Gene3D" id="1.10.1650.20">
    <property type="match status" value="1"/>
</dbReference>
<keyword evidence="4" id="KW-0547">Nucleotide-binding</keyword>
<dbReference type="NCBIfam" id="TIGR04170">
    <property type="entry name" value="RNR_1b_NrdE"/>
    <property type="match status" value="1"/>
</dbReference>
<name>A0ABT7N1P2_9MICO</name>
<evidence type="ECO:0000313" key="12">
    <source>
        <dbReference type="EMBL" id="MDL9980624.1"/>
    </source>
</evidence>
<evidence type="ECO:0000313" key="13">
    <source>
        <dbReference type="Proteomes" id="UP001235064"/>
    </source>
</evidence>
<dbReference type="InterPro" id="IPR000788">
    <property type="entry name" value="RNR_lg_C"/>
</dbReference>
<comment type="function">
    <text evidence="10">Provides the precursors necessary for DNA synthesis. Catalyzes the biosynthesis of deoxyribonucleotides from the corresponding ribonucleotides.</text>
</comment>
<evidence type="ECO:0000256" key="5">
    <source>
        <dbReference type="ARBA" id="ARBA00022840"/>
    </source>
</evidence>
<dbReference type="InterPro" id="IPR026459">
    <property type="entry name" value="RNR_1b_NrdE"/>
</dbReference>
<dbReference type="InterPro" id="IPR013509">
    <property type="entry name" value="RNR_lsu_N"/>
</dbReference>
<dbReference type="SUPFAM" id="SSF48168">
    <property type="entry name" value="R1 subunit of ribonucleotide reductase, N-terminal domain"/>
    <property type="match status" value="1"/>
</dbReference>
<gene>
    <name evidence="12" type="primary">nrdE</name>
    <name evidence="12" type="ORF">QSV35_14885</name>
</gene>
<dbReference type="InterPro" id="IPR039718">
    <property type="entry name" value="Rrm1"/>
</dbReference>
<protein>
    <recommendedName>
        <fullName evidence="2 10">Ribonucleoside-diphosphate reductase</fullName>
        <ecNumber evidence="2 10">1.17.4.1</ecNumber>
    </recommendedName>
</protein>
<evidence type="ECO:0000256" key="3">
    <source>
        <dbReference type="ARBA" id="ARBA00022533"/>
    </source>
</evidence>
<comment type="caution">
    <text evidence="12">The sequence shown here is derived from an EMBL/GenBank/DDBJ whole genome shotgun (WGS) entry which is preliminary data.</text>
</comment>
<evidence type="ECO:0000256" key="7">
    <source>
        <dbReference type="ARBA" id="ARBA00023116"/>
    </source>
</evidence>
<keyword evidence="13" id="KW-1185">Reference proteome</keyword>
<sequence>MVEAAVTEPEDKTVPDFKSDTRFDGMDYHSLNAMLNLYDADGKIQFEADKRAAREYFLQHVNQNTVFFHSLKERLDYLVEKEYYEPQVLAQYPFEFIESLNKRAYGAKFRFETFLGAFKYYTSYTLKTFDGKRYLERFEDRVVMTALGLAAGDQKLAEALVDEVIAGRFQPATPTFLNTGKAQRGELVSCFLLRIEDNMESIARGINSALQLSKRGGGVALLLSNIRESGAPIKQIENQSSGIIPVMKLLEDSFSYANQLGARQGAGAVYLSAHHPDIMRFLDTKRENADEKIRIKTLSLGVVVPDITFELAKNDEDMYLFSPYDVERVYGVPFGDISVSEKYREMVDDSRIKKTKINAREFFQTLAEIQFESGYPYIMFEDTVNRANPIKGRINMSNLCSEILQVNTPTTYNEDLSYAQIGKDISCNLGSLNIALAMDGGDLGRTVDTAIRALTAVSDQSHIQSVRSIEDGNDRSHAIGLGQMNLHGYLAREHVRYGSEEGLDFTNIYFYTVLFHALSASNKLAIERGQTFDGFWDSTYASGEFFDKYLEREWAPQTERVRELFAGHTIPTQADWAELKASIQQHGIYNQNLQAVPPTGSISYINNSTSSIHPIASKIEIRKEGKLGRVYYPAPFMTNENLEYYEDAYEIGYEKVIDTYAAATQHVDQGLSLTLFFKDTATTRDINKAQIYAWKKGIKTIYYIRLRQMALEGTEVEGCVSCTL</sequence>
<reference evidence="12 13" key="1">
    <citation type="submission" date="2023-06" db="EMBL/GenBank/DDBJ databases">
        <title>Microbacterium sp. nov., isolated from a waste landfill.</title>
        <authorList>
            <person name="Wen W."/>
        </authorList>
    </citation>
    <scope>NUCLEOTIDE SEQUENCE [LARGE SCALE GENOMIC DNA]</scope>
    <source>
        <strain evidence="12 13">ASV49</strain>
    </source>
</reference>
<feature type="domain" description="Ribonucleotide reductase large subunit" evidence="11">
    <location>
        <begin position="576"/>
        <end position="598"/>
    </location>
</feature>
<evidence type="ECO:0000256" key="4">
    <source>
        <dbReference type="ARBA" id="ARBA00022741"/>
    </source>
</evidence>
<dbReference type="GO" id="GO:0004748">
    <property type="term" value="F:ribonucleoside-diphosphate reductase activity, thioredoxin disulfide as acceptor"/>
    <property type="evidence" value="ECO:0007669"/>
    <property type="project" value="UniProtKB-EC"/>
</dbReference>
<evidence type="ECO:0000256" key="1">
    <source>
        <dbReference type="ARBA" id="ARBA00010406"/>
    </source>
</evidence>